<dbReference type="Gene3D" id="3.90.226.10">
    <property type="entry name" value="2-enoyl-CoA Hydratase, Chain A, domain 1"/>
    <property type="match status" value="1"/>
</dbReference>
<dbReference type="InterPro" id="IPR002825">
    <property type="entry name" value="Pept_S49_ser-pept_pro"/>
</dbReference>
<dbReference type="Proteomes" id="UP000198575">
    <property type="component" value="Unassembled WGS sequence"/>
</dbReference>
<protein>
    <submittedName>
        <fullName evidence="2">Serine dehydrogenase proteinase</fullName>
    </submittedName>
</protein>
<dbReference type="RefSeq" id="WP_092409738.1">
    <property type="nucleotide sequence ID" value="NZ_FOVF01000029.1"/>
</dbReference>
<dbReference type="PANTHER" id="PTHR35984:SF1">
    <property type="entry name" value="PERIPLASMIC SERINE PROTEASE"/>
    <property type="match status" value="1"/>
</dbReference>
<evidence type="ECO:0000256" key="1">
    <source>
        <dbReference type="SAM" id="MobiDB-lite"/>
    </source>
</evidence>
<feature type="compositionally biased region" description="Polar residues" evidence="1">
    <location>
        <begin position="273"/>
        <end position="283"/>
    </location>
</feature>
<sequence length="303" mass="32675">MPDTFADDFKAAVDGLHAADAHSDYLVISTGISRGLHRDLSTLVCKRPPKDAVTVFLTTDGGDPNGGYRVARCLRHHYKKVRLAVPSYCKSAGTLIAIAADELGIGDLGELGPLDIQVRKGSELQEQSSGLDIMQALQAVTSYTQDAFHRLLVGTRSLGLSTKICAEFAATVAAGVAAPLLAQIDPIRLGEMQRATRIAYEYGTRLDAYTKNLKPGALERLVGEYPAHGFVIDRKEAKELFHRVSNLTPQEAKLCDVLWHCVVNQGDFAPTFLDQTPDQTTNGTEDDGTHDQGNAEAPGQTDG</sequence>
<organism evidence="2 3">
    <name type="scientific">Dokdonella immobilis</name>
    <dbReference type="NCBI Taxonomy" id="578942"/>
    <lineage>
        <taxon>Bacteria</taxon>
        <taxon>Pseudomonadati</taxon>
        <taxon>Pseudomonadota</taxon>
        <taxon>Gammaproteobacteria</taxon>
        <taxon>Lysobacterales</taxon>
        <taxon>Rhodanobacteraceae</taxon>
        <taxon>Dokdonella</taxon>
    </lineage>
</organism>
<dbReference type="Pfam" id="PF01972">
    <property type="entry name" value="SDH_protease"/>
    <property type="match status" value="1"/>
</dbReference>
<evidence type="ECO:0000313" key="2">
    <source>
        <dbReference type="EMBL" id="SFN53716.1"/>
    </source>
</evidence>
<name>A0A1I4ZTV8_9GAMM</name>
<evidence type="ECO:0000313" key="3">
    <source>
        <dbReference type="Proteomes" id="UP000198575"/>
    </source>
</evidence>
<gene>
    <name evidence="2" type="ORF">SAMN05216289_1293</name>
</gene>
<dbReference type="PANTHER" id="PTHR35984">
    <property type="entry name" value="PERIPLASMIC SERINE PROTEASE"/>
    <property type="match status" value="1"/>
</dbReference>
<dbReference type="GO" id="GO:0016020">
    <property type="term" value="C:membrane"/>
    <property type="evidence" value="ECO:0007669"/>
    <property type="project" value="InterPro"/>
</dbReference>
<accession>A0A1I4ZTV8</accession>
<feature type="region of interest" description="Disordered" evidence="1">
    <location>
        <begin position="270"/>
        <end position="303"/>
    </location>
</feature>
<dbReference type="SUPFAM" id="SSF52096">
    <property type="entry name" value="ClpP/crotonase"/>
    <property type="match status" value="1"/>
</dbReference>
<proteinExistence type="predicted"/>
<dbReference type="OrthoDB" id="1493005at2"/>
<dbReference type="InterPro" id="IPR029045">
    <property type="entry name" value="ClpP/crotonase-like_dom_sf"/>
</dbReference>
<dbReference type="AlphaFoldDB" id="A0A1I4ZTV8"/>
<dbReference type="EMBL" id="FOVF01000029">
    <property type="protein sequence ID" value="SFN53716.1"/>
    <property type="molecule type" value="Genomic_DNA"/>
</dbReference>
<reference evidence="2 3" key="1">
    <citation type="submission" date="2016-10" db="EMBL/GenBank/DDBJ databases">
        <authorList>
            <person name="de Groot N.N."/>
        </authorList>
    </citation>
    <scope>NUCLEOTIDE SEQUENCE [LARGE SCALE GENOMIC DNA]</scope>
    <source>
        <strain evidence="2 3">CGMCC 1.7659</strain>
    </source>
</reference>
<keyword evidence="3" id="KW-1185">Reference proteome</keyword>